<dbReference type="AlphaFoldDB" id="A0A451B6C7"/>
<organism evidence="1">
    <name type="scientific">Candidatus Kentrum sp. UNK</name>
    <dbReference type="NCBI Taxonomy" id="2126344"/>
    <lineage>
        <taxon>Bacteria</taxon>
        <taxon>Pseudomonadati</taxon>
        <taxon>Pseudomonadota</taxon>
        <taxon>Gammaproteobacteria</taxon>
        <taxon>Candidatus Kentrum</taxon>
    </lineage>
</organism>
<reference evidence="1" key="1">
    <citation type="submission" date="2019-02" db="EMBL/GenBank/DDBJ databases">
        <authorList>
            <person name="Gruber-Vodicka R. H."/>
            <person name="Seah K. B. B."/>
        </authorList>
    </citation>
    <scope>NUCLEOTIDE SEQUENCE</scope>
    <source>
        <strain evidence="1">BECK_BY19</strain>
    </source>
</reference>
<accession>A0A451B6C7</accession>
<gene>
    <name evidence="1" type="ORF">BECKUNK1418H_GA0071006_13182</name>
</gene>
<sequence length="89" mass="9905">MATKFGFGYVSKYLVDLWMSPSDRPSPFGPCGQSPGRQHPVAHCLPTLRLLAHRVHKGYDNQIIFDTQKIPPEFICGFTNISVSCGDSH</sequence>
<dbReference type="EMBL" id="CAADGD010000318">
    <property type="protein sequence ID" value="VFK73845.1"/>
    <property type="molecule type" value="Genomic_DNA"/>
</dbReference>
<protein>
    <submittedName>
        <fullName evidence="1">Uncharacterized protein</fullName>
    </submittedName>
</protein>
<evidence type="ECO:0000313" key="1">
    <source>
        <dbReference type="EMBL" id="VFK73845.1"/>
    </source>
</evidence>
<proteinExistence type="predicted"/>
<name>A0A451B6C7_9GAMM</name>